<feature type="region of interest" description="Disordered" evidence="5">
    <location>
        <begin position="93"/>
        <end position="133"/>
    </location>
</feature>
<protein>
    <recommendedName>
        <fullName evidence="8">Nucleolar protein 12</fullName>
    </recommendedName>
</protein>
<evidence type="ECO:0008006" key="8">
    <source>
        <dbReference type="Google" id="ProtNLM"/>
    </source>
</evidence>
<comment type="subcellular location">
    <subcellularLocation>
        <location evidence="1">Nucleus</location>
        <location evidence="1">Nucleolus</location>
    </subcellularLocation>
</comment>
<feature type="compositionally biased region" description="Basic residues" evidence="5">
    <location>
        <begin position="223"/>
        <end position="232"/>
    </location>
</feature>
<feature type="compositionally biased region" description="Acidic residues" evidence="5">
    <location>
        <begin position="100"/>
        <end position="111"/>
    </location>
</feature>
<comment type="similarity">
    <text evidence="2">Belongs to the RRP17 family.</text>
</comment>
<evidence type="ECO:0000256" key="2">
    <source>
        <dbReference type="ARBA" id="ARBA00007175"/>
    </source>
</evidence>
<dbReference type="Pfam" id="PF09805">
    <property type="entry name" value="Nop25"/>
    <property type="match status" value="1"/>
</dbReference>
<sequence>MFSRPRAKATAPPPTKKRKLTSAIEEIAFDPSAREDYLTGFHKRKLQRIKHAKEEAAKREREEQLTARKILREGRKADLEMHVEAVNSILQKQKRALSESSDEEPLTEAEQGDGIVEDTRVDHEDEYVDEDRYTTVTVEAVDVSRDGLHKTITDYEENQATAIEDPVEGETTKSGMKEWQDTKQENRLRRKEPPSGPKKRKKKFRYESKAERKVSRYKERSGNKAKAKARKK</sequence>
<feature type="compositionally biased region" description="Basic and acidic residues" evidence="5">
    <location>
        <begin position="205"/>
        <end position="222"/>
    </location>
</feature>
<reference evidence="6" key="1">
    <citation type="submission" date="2023-03" db="EMBL/GenBank/DDBJ databases">
        <title>Complete genome of Cladonia borealis.</title>
        <authorList>
            <person name="Park H."/>
        </authorList>
    </citation>
    <scope>NUCLEOTIDE SEQUENCE</scope>
    <source>
        <strain evidence="6">ANT050790</strain>
    </source>
</reference>
<dbReference type="GO" id="GO:0005730">
    <property type="term" value="C:nucleolus"/>
    <property type="evidence" value="ECO:0007669"/>
    <property type="project" value="UniProtKB-SubCell"/>
</dbReference>
<dbReference type="InterPro" id="IPR019186">
    <property type="entry name" value="Nucleolar_protein_12"/>
</dbReference>
<dbReference type="EMBL" id="JAFEKC020000002">
    <property type="protein sequence ID" value="KAK0516787.1"/>
    <property type="molecule type" value="Genomic_DNA"/>
</dbReference>
<dbReference type="PANTHER" id="PTHR14577">
    <property type="entry name" value="NUCLEOLAR PROTEIN 12"/>
    <property type="match status" value="1"/>
</dbReference>
<feature type="region of interest" description="Disordered" evidence="5">
    <location>
        <begin position="154"/>
        <end position="232"/>
    </location>
</feature>
<evidence type="ECO:0000313" key="6">
    <source>
        <dbReference type="EMBL" id="KAK0516787.1"/>
    </source>
</evidence>
<keyword evidence="4" id="KW-0539">Nucleus</keyword>
<evidence type="ECO:0000313" key="7">
    <source>
        <dbReference type="Proteomes" id="UP001166286"/>
    </source>
</evidence>
<proteinExistence type="inferred from homology"/>
<dbReference type="PANTHER" id="PTHR14577:SF0">
    <property type="entry name" value="NUCLEOLAR PROTEIN 12"/>
    <property type="match status" value="1"/>
</dbReference>
<gene>
    <name evidence="6" type="ORF">JMJ35_001390</name>
</gene>
<feature type="compositionally biased region" description="Basic and acidic residues" evidence="5">
    <location>
        <begin position="175"/>
        <end position="193"/>
    </location>
</feature>
<feature type="region of interest" description="Disordered" evidence="5">
    <location>
        <begin position="1"/>
        <end position="22"/>
    </location>
</feature>
<keyword evidence="3" id="KW-0175">Coiled coil</keyword>
<keyword evidence="7" id="KW-1185">Reference proteome</keyword>
<dbReference type="AlphaFoldDB" id="A0AA39R8A0"/>
<name>A0AA39R8A0_9LECA</name>
<dbReference type="Proteomes" id="UP001166286">
    <property type="component" value="Unassembled WGS sequence"/>
</dbReference>
<evidence type="ECO:0000256" key="5">
    <source>
        <dbReference type="SAM" id="MobiDB-lite"/>
    </source>
</evidence>
<dbReference type="GO" id="GO:0019843">
    <property type="term" value="F:rRNA binding"/>
    <property type="evidence" value="ECO:0007669"/>
    <property type="project" value="TreeGrafter"/>
</dbReference>
<comment type="caution">
    <text evidence="6">The sequence shown here is derived from an EMBL/GenBank/DDBJ whole genome shotgun (WGS) entry which is preliminary data.</text>
</comment>
<evidence type="ECO:0000256" key="1">
    <source>
        <dbReference type="ARBA" id="ARBA00004604"/>
    </source>
</evidence>
<organism evidence="6 7">
    <name type="scientific">Cladonia borealis</name>
    <dbReference type="NCBI Taxonomy" id="184061"/>
    <lineage>
        <taxon>Eukaryota</taxon>
        <taxon>Fungi</taxon>
        <taxon>Dikarya</taxon>
        <taxon>Ascomycota</taxon>
        <taxon>Pezizomycotina</taxon>
        <taxon>Lecanoromycetes</taxon>
        <taxon>OSLEUM clade</taxon>
        <taxon>Lecanoromycetidae</taxon>
        <taxon>Lecanorales</taxon>
        <taxon>Lecanorineae</taxon>
        <taxon>Cladoniaceae</taxon>
        <taxon>Cladonia</taxon>
    </lineage>
</organism>
<accession>A0AA39R8A0</accession>
<evidence type="ECO:0000256" key="3">
    <source>
        <dbReference type="ARBA" id="ARBA00023054"/>
    </source>
</evidence>
<evidence type="ECO:0000256" key="4">
    <source>
        <dbReference type="ARBA" id="ARBA00023242"/>
    </source>
</evidence>